<reference evidence="2" key="1">
    <citation type="journal article" date="2022" name="bioRxiv">
        <title>Sequencing and chromosome-scale assembly of the giantPleurodeles waltlgenome.</title>
        <authorList>
            <person name="Brown T."/>
            <person name="Elewa A."/>
            <person name="Iarovenko S."/>
            <person name="Subramanian E."/>
            <person name="Araus A.J."/>
            <person name="Petzold A."/>
            <person name="Susuki M."/>
            <person name="Suzuki K.-i.T."/>
            <person name="Hayashi T."/>
            <person name="Toyoda A."/>
            <person name="Oliveira C."/>
            <person name="Osipova E."/>
            <person name="Leigh N.D."/>
            <person name="Simon A."/>
            <person name="Yun M.H."/>
        </authorList>
    </citation>
    <scope>NUCLEOTIDE SEQUENCE</scope>
    <source>
        <strain evidence="2">20211129_DDA</strain>
        <tissue evidence="2">Liver</tissue>
    </source>
</reference>
<sequence>MLNAASLAAILSGHVVRASLSCPLLYHVPGVAGVSVEEAQVTSGAPAVSIVRGGASAWTGGPRMARLRHCMVRGHFQRAPVTICGFYLPLLRSLWLWA</sequence>
<dbReference type="EMBL" id="JANPWB010000016">
    <property type="protein sequence ID" value="KAJ1080990.1"/>
    <property type="molecule type" value="Genomic_DNA"/>
</dbReference>
<evidence type="ECO:0000313" key="2">
    <source>
        <dbReference type="EMBL" id="KAJ1080990.1"/>
    </source>
</evidence>
<name>A0AAV7L017_PLEWA</name>
<evidence type="ECO:0000256" key="1">
    <source>
        <dbReference type="SAM" id="SignalP"/>
    </source>
</evidence>
<keyword evidence="3" id="KW-1185">Reference proteome</keyword>
<feature type="chain" id="PRO_5043922226" description="Secreted protein" evidence="1">
    <location>
        <begin position="19"/>
        <end position="98"/>
    </location>
</feature>
<dbReference type="Proteomes" id="UP001066276">
    <property type="component" value="Chromosome 12"/>
</dbReference>
<comment type="caution">
    <text evidence="2">The sequence shown here is derived from an EMBL/GenBank/DDBJ whole genome shotgun (WGS) entry which is preliminary data.</text>
</comment>
<gene>
    <name evidence="2" type="ORF">NDU88_001177</name>
</gene>
<organism evidence="2 3">
    <name type="scientific">Pleurodeles waltl</name>
    <name type="common">Iberian ribbed newt</name>
    <dbReference type="NCBI Taxonomy" id="8319"/>
    <lineage>
        <taxon>Eukaryota</taxon>
        <taxon>Metazoa</taxon>
        <taxon>Chordata</taxon>
        <taxon>Craniata</taxon>
        <taxon>Vertebrata</taxon>
        <taxon>Euteleostomi</taxon>
        <taxon>Amphibia</taxon>
        <taxon>Batrachia</taxon>
        <taxon>Caudata</taxon>
        <taxon>Salamandroidea</taxon>
        <taxon>Salamandridae</taxon>
        <taxon>Pleurodelinae</taxon>
        <taxon>Pleurodeles</taxon>
    </lineage>
</organism>
<keyword evidence="1" id="KW-0732">Signal</keyword>
<evidence type="ECO:0008006" key="4">
    <source>
        <dbReference type="Google" id="ProtNLM"/>
    </source>
</evidence>
<protein>
    <recommendedName>
        <fullName evidence="4">Secreted protein</fullName>
    </recommendedName>
</protein>
<evidence type="ECO:0000313" key="3">
    <source>
        <dbReference type="Proteomes" id="UP001066276"/>
    </source>
</evidence>
<accession>A0AAV7L017</accession>
<proteinExistence type="predicted"/>
<dbReference type="AlphaFoldDB" id="A0AAV7L017"/>
<feature type="signal peptide" evidence="1">
    <location>
        <begin position="1"/>
        <end position="18"/>
    </location>
</feature>